<dbReference type="InterPro" id="IPR003172">
    <property type="entry name" value="ML_dom"/>
</dbReference>
<reference evidence="3" key="1">
    <citation type="journal article" date="2023" name="G3 (Bethesda)">
        <title>Whole genome assembly and annotation of the endangered Caribbean coral Acropora cervicornis.</title>
        <authorList>
            <person name="Selwyn J.D."/>
            <person name="Vollmer S.V."/>
        </authorList>
    </citation>
    <scope>NUCLEOTIDE SEQUENCE</scope>
    <source>
        <strain evidence="3">K2</strain>
    </source>
</reference>
<feature type="domain" description="MD-2-related lipid-recognition" evidence="2">
    <location>
        <begin position="92"/>
        <end position="161"/>
    </location>
</feature>
<keyword evidence="4" id="KW-1185">Reference proteome</keyword>
<dbReference type="SUPFAM" id="SSF81296">
    <property type="entry name" value="E set domains"/>
    <property type="match status" value="1"/>
</dbReference>
<reference evidence="3" key="2">
    <citation type="journal article" date="2023" name="Science">
        <title>Genomic signatures of disease resistance in endangered staghorn corals.</title>
        <authorList>
            <person name="Vollmer S.V."/>
            <person name="Selwyn J.D."/>
            <person name="Despard B.A."/>
            <person name="Roesel C.L."/>
        </authorList>
    </citation>
    <scope>NUCLEOTIDE SEQUENCE</scope>
    <source>
        <strain evidence="3">K2</strain>
    </source>
</reference>
<evidence type="ECO:0000256" key="1">
    <source>
        <dbReference type="SAM" id="Phobius"/>
    </source>
</evidence>
<dbReference type="AlphaFoldDB" id="A0AAD9Q925"/>
<evidence type="ECO:0000259" key="2">
    <source>
        <dbReference type="Pfam" id="PF02221"/>
    </source>
</evidence>
<dbReference type="Pfam" id="PF02221">
    <property type="entry name" value="E1_DerP2_DerF2"/>
    <property type="match status" value="1"/>
</dbReference>
<dbReference type="Proteomes" id="UP001249851">
    <property type="component" value="Unassembled WGS sequence"/>
</dbReference>
<evidence type="ECO:0000313" key="4">
    <source>
        <dbReference type="Proteomes" id="UP001249851"/>
    </source>
</evidence>
<comment type="caution">
    <text evidence="3">The sequence shown here is derived from an EMBL/GenBank/DDBJ whole genome shotgun (WGS) entry which is preliminary data.</text>
</comment>
<proteinExistence type="predicted"/>
<name>A0AAD9Q925_ACRCE</name>
<accession>A0AAD9Q925</accession>
<feature type="transmembrane region" description="Helical" evidence="1">
    <location>
        <begin position="26"/>
        <end position="51"/>
    </location>
</feature>
<sequence length="172" mass="19627">MALDAFRRGWNSVRVKFWSIGYKKRLILQFGALLFIVLSGLCLWTSLFANLSDLRISQKQKGNASTPWDKWVKDNDLQSIGDIWDGCEFSLNGGAVHVIAEYLGRELYNVKHKVCKMGAETFSCPIEKGKKMHVNEKVKLPQYIPRGEYYATAKLMNENEECLGMTESNIIL</sequence>
<organism evidence="3 4">
    <name type="scientific">Acropora cervicornis</name>
    <name type="common">Staghorn coral</name>
    <dbReference type="NCBI Taxonomy" id="6130"/>
    <lineage>
        <taxon>Eukaryota</taxon>
        <taxon>Metazoa</taxon>
        <taxon>Cnidaria</taxon>
        <taxon>Anthozoa</taxon>
        <taxon>Hexacorallia</taxon>
        <taxon>Scleractinia</taxon>
        <taxon>Astrocoeniina</taxon>
        <taxon>Acroporidae</taxon>
        <taxon>Acropora</taxon>
    </lineage>
</organism>
<dbReference type="Gene3D" id="2.60.40.770">
    <property type="match status" value="1"/>
</dbReference>
<dbReference type="InterPro" id="IPR014756">
    <property type="entry name" value="Ig_E-set"/>
</dbReference>
<protein>
    <recommendedName>
        <fullName evidence="2">MD-2-related lipid-recognition domain-containing protein</fullName>
    </recommendedName>
</protein>
<dbReference type="EMBL" id="JARQWQ010000053">
    <property type="protein sequence ID" value="KAK2556854.1"/>
    <property type="molecule type" value="Genomic_DNA"/>
</dbReference>
<keyword evidence="1" id="KW-1133">Transmembrane helix</keyword>
<gene>
    <name evidence="3" type="ORF">P5673_021065</name>
</gene>
<keyword evidence="1" id="KW-0812">Transmembrane</keyword>
<keyword evidence="1" id="KW-0472">Membrane</keyword>
<evidence type="ECO:0000313" key="3">
    <source>
        <dbReference type="EMBL" id="KAK2556854.1"/>
    </source>
</evidence>